<dbReference type="RefSeq" id="WP_090309999.1">
    <property type="nucleotide sequence ID" value="NZ_FNFE01000005.1"/>
</dbReference>
<dbReference type="Pfam" id="PF01451">
    <property type="entry name" value="LMWPc"/>
    <property type="match status" value="1"/>
</dbReference>
<proteinExistence type="predicted"/>
<dbReference type="InterPro" id="IPR036196">
    <property type="entry name" value="Ptyr_pPase_sf"/>
</dbReference>
<sequence>MTIKLAFVCVGNAGRSQMATAFAERERDQRNVDMEIVTGGTDPAEHIHEEVIDVLREEGIDISDRTPREISPDDIRDVDYVITMGCSVDQFRPENWNGEAETWELPHPEGDDLEATRTQRDEIKRRVSEFFDQLET</sequence>
<dbReference type="STRING" id="1095776.SAMN04515672_3519"/>
<dbReference type="Proteomes" id="UP000198882">
    <property type="component" value="Unassembled WGS sequence"/>
</dbReference>
<evidence type="ECO:0000256" key="2">
    <source>
        <dbReference type="SAM" id="MobiDB-lite"/>
    </source>
</evidence>
<dbReference type="SMART" id="SM00226">
    <property type="entry name" value="LMWPc"/>
    <property type="match status" value="1"/>
</dbReference>
<evidence type="ECO:0000256" key="1">
    <source>
        <dbReference type="ARBA" id="ARBA00022849"/>
    </source>
</evidence>
<keyword evidence="5" id="KW-1185">Reference proteome</keyword>
<feature type="domain" description="Phosphotyrosine protein phosphatase I" evidence="3">
    <location>
        <begin position="3"/>
        <end position="133"/>
    </location>
</feature>
<dbReference type="InterPro" id="IPR023485">
    <property type="entry name" value="Ptyr_pPase"/>
</dbReference>
<reference evidence="5" key="1">
    <citation type="submission" date="2016-10" db="EMBL/GenBank/DDBJ databases">
        <authorList>
            <person name="Varghese N."/>
            <person name="Submissions S."/>
        </authorList>
    </citation>
    <scope>NUCLEOTIDE SEQUENCE [LARGE SCALE GENOMIC DNA]</scope>
    <source>
        <strain evidence="5">B4,CECT 8067,JCM 17497</strain>
    </source>
</reference>
<dbReference type="AlphaFoldDB" id="A0A1G9DCE0"/>
<dbReference type="Gene3D" id="3.40.50.2300">
    <property type="match status" value="1"/>
</dbReference>
<dbReference type="PANTHER" id="PTHR43428:SF1">
    <property type="entry name" value="ARSENATE REDUCTASE"/>
    <property type="match status" value="1"/>
</dbReference>
<evidence type="ECO:0000313" key="5">
    <source>
        <dbReference type="Proteomes" id="UP000198882"/>
    </source>
</evidence>
<dbReference type="PANTHER" id="PTHR43428">
    <property type="entry name" value="ARSENATE REDUCTASE"/>
    <property type="match status" value="1"/>
</dbReference>
<dbReference type="SUPFAM" id="SSF52788">
    <property type="entry name" value="Phosphotyrosine protein phosphatases I"/>
    <property type="match status" value="1"/>
</dbReference>
<dbReference type="GO" id="GO:0046685">
    <property type="term" value="P:response to arsenic-containing substance"/>
    <property type="evidence" value="ECO:0007669"/>
    <property type="project" value="UniProtKB-KW"/>
</dbReference>
<feature type="region of interest" description="Disordered" evidence="2">
    <location>
        <begin position="100"/>
        <end position="120"/>
    </location>
</feature>
<dbReference type="OrthoDB" id="295776at2157"/>
<evidence type="ECO:0000313" key="4">
    <source>
        <dbReference type="EMBL" id="SDK61503.1"/>
    </source>
</evidence>
<gene>
    <name evidence="4" type="ORF">SAMN04515672_3519</name>
</gene>
<feature type="compositionally biased region" description="Basic and acidic residues" evidence="2">
    <location>
        <begin position="104"/>
        <end position="120"/>
    </location>
</feature>
<keyword evidence="1" id="KW-0059">Arsenical resistance</keyword>
<organism evidence="4 5">
    <name type="scientific">Natronorubrum texcoconense</name>
    <dbReference type="NCBI Taxonomy" id="1095776"/>
    <lineage>
        <taxon>Archaea</taxon>
        <taxon>Methanobacteriati</taxon>
        <taxon>Methanobacteriota</taxon>
        <taxon>Stenosarchaea group</taxon>
        <taxon>Halobacteria</taxon>
        <taxon>Halobacteriales</taxon>
        <taxon>Natrialbaceae</taxon>
        <taxon>Natronorubrum</taxon>
    </lineage>
</organism>
<accession>A0A1G9DCE0</accession>
<protein>
    <submittedName>
        <fullName evidence="4">Protein-tyrosine-phosphatase</fullName>
    </submittedName>
</protein>
<evidence type="ECO:0000259" key="3">
    <source>
        <dbReference type="SMART" id="SM00226"/>
    </source>
</evidence>
<name>A0A1G9DCE0_9EURY</name>
<dbReference type="EMBL" id="FNFE01000005">
    <property type="protein sequence ID" value="SDK61503.1"/>
    <property type="molecule type" value="Genomic_DNA"/>
</dbReference>